<keyword evidence="6" id="KW-1185">Reference proteome</keyword>
<evidence type="ECO:0000313" key="5">
    <source>
        <dbReference type="EMBL" id="QOY88999.1"/>
    </source>
</evidence>
<dbReference type="SUPFAM" id="SSF51604">
    <property type="entry name" value="Enolase C-terminal domain-like"/>
    <property type="match status" value="1"/>
</dbReference>
<evidence type="ECO:0000313" key="6">
    <source>
        <dbReference type="Proteomes" id="UP000593892"/>
    </source>
</evidence>
<dbReference type="KEGG" id="pfer:IRI77_03305"/>
<dbReference type="GO" id="GO:0009063">
    <property type="term" value="P:amino acid catabolic process"/>
    <property type="evidence" value="ECO:0007669"/>
    <property type="project" value="InterPro"/>
</dbReference>
<dbReference type="Pfam" id="PF13378">
    <property type="entry name" value="MR_MLE_C"/>
    <property type="match status" value="1"/>
</dbReference>
<evidence type="ECO:0000259" key="4">
    <source>
        <dbReference type="SMART" id="SM00922"/>
    </source>
</evidence>
<dbReference type="CDD" id="cd03316">
    <property type="entry name" value="MR_like"/>
    <property type="match status" value="1"/>
</dbReference>
<dbReference type="Proteomes" id="UP000593892">
    <property type="component" value="Chromosome"/>
</dbReference>
<sequence>MLGPLLRRRDLLAGALFAASGKLAIRKLTTRKHSIQNRDYLFLEMETDAGITGLGEGSISGRVEIVEKAIEWFTPFLTGKDPAGIEDHWNRNYYEFSRYRDGSVLMTALAAVDIALWDIAGKRLGEPVWRLLGSSSPKPMRVYYSHWSQGLEPRTPERLAELAAQTRAAGWTCLKWVLPKGGTEAERLRRLVAEVEAVRKGGGPDLEIGLEMWETFTVRSAIDFANAVGPFRPLFIEEPTWREMPQALGEIAAKSPVALAGGEGLVSRYEFKHLLDAKGARILQPDVIHCGGITEIRKIASLGEVYGAEMAPHMYYGPIAHVASLQSMAGVRSFLMQEWDAGMESTFSGITRGTFPVARNGQVTLPDKPGLGLEMDWAELDRRFPYRSQSLRPPGGR</sequence>
<dbReference type="SFLD" id="SFLDS00001">
    <property type="entry name" value="Enolase"/>
    <property type="match status" value="1"/>
</dbReference>
<dbReference type="GO" id="GO:0016052">
    <property type="term" value="P:carbohydrate catabolic process"/>
    <property type="evidence" value="ECO:0007669"/>
    <property type="project" value="TreeGrafter"/>
</dbReference>
<keyword evidence="3" id="KW-0460">Magnesium</keyword>
<dbReference type="PROSITE" id="PS00908">
    <property type="entry name" value="MR_MLE_1"/>
    <property type="match status" value="1"/>
</dbReference>
<organism evidence="5 6">
    <name type="scientific">Paludibaculum fermentans</name>
    <dbReference type="NCBI Taxonomy" id="1473598"/>
    <lineage>
        <taxon>Bacteria</taxon>
        <taxon>Pseudomonadati</taxon>
        <taxon>Acidobacteriota</taxon>
        <taxon>Terriglobia</taxon>
        <taxon>Bryobacterales</taxon>
        <taxon>Bryobacteraceae</taxon>
        <taxon>Paludibaculum</taxon>
    </lineage>
</organism>
<dbReference type="Gene3D" id="3.30.390.10">
    <property type="entry name" value="Enolase-like, N-terminal domain"/>
    <property type="match status" value="1"/>
</dbReference>
<protein>
    <submittedName>
        <fullName evidence="5">Mandelate racemase/muconate lactonizing enzyme family protein</fullName>
    </submittedName>
</protein>
<dbReference type="RefSeq" id="WP_194450662.1">
    <property type="nucleotide sequence ID" value="NZ_CP063849.1"/>
</dbReference>
<dbReference type="InterPro" id="IPR036849">
    <property type="entry name" value="Enolase-like_C_sf"/>
</dbReference>
<dbReference type="PANTHER" id="PTHR13794">
    <property type="entry name" value="ENOLASE SUPERFAMILY, MANDELATE RACEMASE"/>
    <property type="match status" value="1"/>
</dbReference>
<dbReference type="PANTHER" id="PTHR13794:SF58">
    <property type="entry name" value="MITOCHONDRIAL ENOLASE SUPERFAMILY MEMBER 1"/>
    <property type="match status" value="1"/>
</dbReference>
<accession>A0A7S7NSP5</accession>
<name>A0A7S7NSP5_PALFE</name>
<evidence type="ECO:0000256" key="3">
    <source>
        <dbReference type="ARBA" id="ARBA00022842"/>
    </source>
</evidence>
<gene>
    <name evidence="5" type="ORF">IRI77_03305</name>
</gene>
<dbReference type="GO" id="GO:0016836">
    <property type="term" value="F:hydro-lyase activity"/>
    <property type="evidence" value="ECO:0007669"/>
    <property type="project" value="TreeGrafter"/>
</dbReference>
<dbReference type="InterPro" id="IPR013342">
    <property type="entry name" value="Mandelate_racemase_C"/>
</dbReference>
<dbReference type="Gene3D" id="3.20.20.120">
    <property type="entry name" value="Enolase-like C-terminal domain"/>
    <property type="match status" value="1"/>
</dbReference>
<dbReference type="AlphaFoldDB" id="A0A7S7NSP5"/>
<dbReference type="InterPro" id="IPR029065">
    <property type="entry name" value="Enolase_C-like"/>
</dbReference>
<dbReference type="EMBL" id="CP063849">
    <property type="protein sequence ID" value="QOY88999.1"/>
    <property type="molecule type" value="Genomic_DNA"/>
</dbReference>
<dbReference type="InterPro" id="IPR029017">
    <property type="entry name" value="Enolase-like_N"/>
</dbReference>
<dbReference type="Pfam" id="PF02746">
    <property type="entry name" value="MR_MLE_N"/>
    <property type="match status" value="1"/>
</dbReference>
<reference evidence="5 6" key="1">
    <citation type="submission" date="2020-10" db="EMBL/GenBank/DDBJ databases">
        <title>Complete genome sequence of Paludibaculum fermentans P105T, a facultatively anaerobic acidobacterium capable of dissimilatory Fe(III) reduction.</title>
        <authorList>
            <person name="Dedysh S.N."/>
            <person name="Beletsky A.V."/>
            <person name="Kulichevskaya I.S."/>
            <person name="Mardanov A.V."/>
            <person name="Ravin N.V."/>
        </authorList>
    </citation>
    <scope>NUCLEOTIDE SEQUENCE [LARGE SCALE GENOMIC DNA]</scope>
    <source>
        <strain evidence="5 6">P105</strain>
    </source>
</reference>
<dbReference type="SFLD" id="SFLDG00179">
    <property type="entry name" value="mandelate_racemase"/>
    <property type="match status" value="1"/>
</dbReference>
<dbReference type="InterPro" id="IPR046945">
    <property type="entry name" value="RHMD-like"/>
</dbReference>
<evidence type="ECO:0000256" key="2">
    <source>
        <dbReference type="ARBA" id="ARBA00022723"/>
    </source>
</evidence>
<dbReference type="InterPro" id="IPR018110">
    <property type="entry name" value="Mandel_Rmase/mucon_lact_enz_CS"/>
</dbReference>
<dbReference type="InterPro" id="IPR013341">
    <property type="entry name" value="Mandelate_racemase_N_dom"/>
</dbReference>
<evidence type="ECO:0000256" key="1">
    <source>
        <dbReference type="ARBA" id="ARBA00001946"/>
    </source>
</evidence>
<dbReference type="SMART" id="SM00922">
    <property type="entry name" value="MR_MLE"/>
    <property type="match status" value="1"/>
</dbReference>
<dbReference type="GO" id="GO:0000287">
    <property type="term" value="F:magnesium ion binding"/>
    <property type="evidence" value="ECO:0007669"/>
    <property type="project" value="TreeGrafter"/>
</dbReference>
<comment type="cofactor">
    <cofactor evidence="1">
        <name>Mg(2+)</name>
        <dbReference type="ChEBI" id="CHEBI:18420"/>
    </cofactor>
</comment>
<feature type="domain" description="Mandelate racemase/muconate lactonizing enzyme C-terminal" evidence="4">
    <location>
        <begin position="156"/>
        <end position="258"/>
    </location>
</feature>
<proteinExistence type="predicted"/>
<dbReference type="SUPFAM" id="SSF54826">
    <property type="entry name" value="Enolase N-terminal domain-like"/>
    <property type="match status" value="1"/>
</dbReference>
<keyword evidence="2" id="KW-0479">Metal-binding</keyword>